<sequence>MPRHTYIYICGHLRHFQGRECSCFYHEILRINDRSAFSNTYLPFSIGDGCRHDRKVYKKYLCGDCVWRQAREEVERGRYEIQNGSN</sequence>
<dbReference type="Proteomes" id="UP000194280">
    <property type="component" value="Unassembled WGS sequence"/>
</dbReference>
<protein>
    <submittedName>
        <fullName evidence="1">Uncharacterized protein</fullName>
    </submittedName>
</protein>
<dbReference type="InParanoid" id="A0A1Z5TLM9"/>
<gene>
    <name evidence="1" type="ORF">BTJ68_02616</name>
</gene>
<comment type="caution">
    <text evidence="1">The sequence shown here is derived from an EMBL/GenBank/DDBJ whole genome shotgun (WGS) entry which is preliminary data.</text>
</comment>
<evidence type="ECO:0000313" key="1">
    <source>
        <dbReference type="EMBL" id="OTA36831.1"/>
    </source>
</evidence>
<dbReference type="VEuPathDB" id="FungiDB:BTJ68_02616"/>
<organism evidence="1 2">
    <name type="scientific">Hortaea werneckii EXF-2000</name>
    <dbReference type="NCBI Taxonomy" id="1157616"/>
    <lineage>
        <taxon>Eukaryota</taxon>
        <taxon>Fungi</taxon>
        <taxon>Dikarya</taxon>
        <taxon>Ascomycota</taxon>
        <taxon>Pezizomycotina</taxon>
        <taxon>Dothideomycetes</taxon>
        <taxon>Dothideomycetidae</taxon>
        <taxon>Mycosphaerellales</taxon>
        <taxon>Teratosphaeriaceae</taxon>
        <taxon>Hortaea</taxon>
    </lineage>
</organism>
<reference evidence="1 2" key="1">
    <citation type="submission" date="2017-01" db="EMBL/GenBank/DDBJ databases">
        <title>The recent genome duplication of the halophilic yeast Hortaea werneckii: insights from long-read sequencing.</title>
        <authorList>
            <person name="Sinha S."/>
            <person name="Flibotte S."/>
            <person name="Neira M."/>
            <person name="Lenassi M."/>
            <person name="Gostincar C."/>
            <person name="Stajich J.E."/>
            <person name="Nislow C.E."/>
        </authorList>
    </citation>
    <scope>NUCLEOTIDE SEQUENCE [LARGE SCALE GENOMIC DNA]</scope>
    <source>
        <strain evidence="1 2">EXF-2000</strain>
    </source>
</reference>
<dbReference type="EMBL" id="MUNK01000027">
    <property type="protein sequence ID" value="OTA36831.1"/>
    <property type="molecule type" value="Genomic_DNA"/>
</dbReference>
<proteinExistence type="predicted"/>
<accession>A0A1Z5TLM9</accession>
<dbReference type="AlphaFoldDB" id="A0A1Z5TLM9"/>
<keyword evidence="2" id="KW-1185">Reference proteome</keyword>
<evidence type="ECO:0000313" key="2">
    <source>
        <dbReference type="Proteomes" id="UP000194280"/>
    </source>
</evidence>
<name>A0A1Z5TLM9_HORWE</name>